<evidence type="ECO:0000313" key="3">
    <source>
        <dbReference type="Proteomes" id="UP000663861"/>
    </source>
</evidence>
<dbReference type="EMBL" id="CAJMWY010001249">
    <property type="protein sequence ID" value="CAE6462623.1"/>
    <property type="molecule type" value="Genomic_DNA"/>
</dbReference>
<reference evidence="2" key="1">
    <citation type="submission" date="2021-01" db="EMBL/GenBank/DDBJ databases">
        <authorList>
            <person name="Kaushik A."/>
        </authorList>
    </citation>
    <scope>NUCLEOTIDE SEQUENCE</scope>
    <source>
        <strain evidence="2">AG4-RS23</strain>
    </source>
</reference>
<evidence type="ECO:0000313" key="2">
    <source>
        <dbReference type="EMBL" id="CAE6462623.1"/>
    </source>
</evidence>
<comment type="caution">
    <text evidence="2">The sequence shown here is derived from an EMBL/GenBank/DDBJ whole genome shotgun (WGS) entry which is preliminary data.</text>
</comment>
<organism evidence="2 3">
    <name type="scientific">Rhizoctonia solani</name>
    <dbReference type="NCBI Taxonomy" id="456999"/>
    <lineage>
        <taxon>Eukaryota</taxon>
        <taxon>Fungi</taxon>
        <taxon>Dikarya</taxon>
        <taxon>Basidiomycota</taxon>
        <taxon>Agaricomycotina</taxon>
        <taxon>Agaricomycetes</taxon>
        <taxon>Cantharellales</taxon>
        <taxon>Ceratobasidiaceae</taxon>
        <taxon>Rhizoctonia</taxon>
    </lineage>
</organism>
<feature type="region of interest" description="Disordered" evidence="1">
    <location>
        <begin position="53"/>
        <end position="129"/>
    </location>
</feature>
<proteinExistence type="predicted"/>
<gene>
    <name evidence="2" type="ORF">RDB_LOCUS70871</name>
</gene>
<dbReference type="AlphaFoldDB" id="A0A8H3BS15"/>
<name>A0A8H3BS15_9AGAM</name>
<feature type="compositionally biased region" description="Low complexity" evidence="1">
    <location>
        <begin position="1"/>
        <end position="10"/>
    </location>
</feature>
<feature type="compositionally biased region" description="Basic and acidic residues" evidence="1">
    <location>
        <begin position="65"/>
        <end position="93"/>
    </location>
</feature>
<feature type="compositionally biased region" description="Low complexity" evidence="1">
    <location>
        <begin position="115"/>
        <end position="126"/>
    </location>
</feature>
<dbReference type="OrthoDB" id="3223825at2759"/>
<sequence length="448" mass="50592">MPSSSSTSSTKAKTRRFRFGTSRMRHSNGCHTCRIRMKSNAREEIKRRIQHHLNQYPVPRGLGPHPERPYLDFTDLTEKDDSRRNQSQEEHDQPAGLDQPQQVSPALLPSRTEHPSQAPSPSSSEPRGLMCGVITRWPSPGFPSYYSPPFLPTYSDDLFSPDGETINPRGIINQGIFYSHESAADHNPQNAIFLPAPMVYDRYSFDDSSSRHPIYAWGPGIYRPTRQSSPQTEARPNTEHVKSWYAAYLGLLHGSSSRRVLPLELVLYICHLAGFERWHSKVAPEGRKGVYEWDAQVQSLVWFQTEPFTKQMLSRTKSVQLVTRLDSGSSTANQSAGWFELQVARPVEEDPALSKVTRRPNGDEVSWCSHKNTDAATTQPQGLVERKGTVFGPDHELWSQIGDGDVIQVVVKAPVFTRCETASNGILRISTWWEPSSEMMVLFDKRSA</sequence>
<protein>
    <submittedName>
        <fullName evidence="2">Uncharacterized protein</fullName>
    </submittedName>
</protein>
<dbReference type="Proteomes" id="UP000663861">
    <property type="component" value="Unassembled WGS sequence"/>
</dbReference>
<accession>A0A8H3BS15</accession>
<feature type="compositionally biased region" description="Basic residues" evidence="1">
    <location>
        <begin position="12"/>
        <end position="28"/>
    </location>
</feature>
<feature type="region of interest" description="Disordered" evidence="1">
    <location>
        <begin position="1"/>
        <end position="28"/>
    </location>
</feature>
<evidence type="ECO:0000256" key="1">
    <source>
        <dbReference type="SAM" id="MobiDB-lite"/>
    </source>
</evidence>